<evidence type="ECO:0000259" key="1">
    <source>
        <dbReference type="Pfam" id="PF13392"/>
    </source>
</evidence>
<gene>
    <name evidence="2" type="ORF">BV494_07865</name>
</gene>
<name>A0A2L1UPI9_9GAMM</name>
<dbReference type="OrthoDB" id="388551at2"/>
<dbReference type="KEGG" id="rox:BV494_07865"/>
<protein>
    <recommendedName>
        <fullName evidence="1">HNH nuclease domain-containing protein</fullName>
    </recommendedName>
</protein>
<dbReference type="EMBL" id="CP019062">
    <property type="protein sequence ID" value="AVF34854.1"/>
    <property type="molecule type" value="Genomic_DNA"/>
</dbReference>
<dbReference type="AlphaFoldDB" id="A0A2L1UPI9"/>
<dbReference type="Gene3D" id="3.30.730.10">
    <property type="entry name" value="AP2/ERF domain"/>
    <property type="match status" value="1"/>
</dbReference>
<dbReference type="InterPro" id="IPR036955">
    <property type="entry name" value="AP2/ERF_dom_sf"/>
</dbReference>
<dbReference type="InterPro" id="IPR016177">
    <property type="entry name" value="DNA-bd_dom_sf"/>
</dbReference>
<dbReference type="Gene3D" id="3.90.75.20">
    <property type="match status" value="1"/>
</dbReference>
<dbReference type="InterPro" id="IPR044925">
    <property type="entry name" value="His-Me_finger_sf"/>
</dbReference>
<organism evidence="2 3">
    <name type="scientific">Rahnella sikkimica</name>
    <dbReference type="NCBI Taxonomy" id="1805933"/>
    <lineage>
        <taxon>Bacteria</taxon>
        <taxon>Pseudomonadati</taxon>
        <taxon>Pseudomonadota</taxon>
        <taxon>Gammaproteobacteria</taxon>
        <taxon>Enterobacterales</taxon>
        <taxon>Yersiniaceae</taxon>
        <taxon>Rahnella</taxon>
    </lineage>
</organism>
<dbReference type="RefSeq" id="WP_104922371.1">
    <property type="nucleotide sequence ID" value="NZ_CP019062.1"/>
</dbReference>
<evidence type="ECO:0000313" key="3">
    <source>
        <dbReference type="Proteomes" id="UP000239197"/>
    </source>
</evidence>
<dbReference type="Pfam" id="PF13392">
    <property type="entry name" value="HNH_3"/>
    <property type="match status" value="1"/>
</dbReference>
<feature type="domain" description="HNH nuclease" evidence="1">
    <location>
        <begin position="59"/>
        <end position="101"/>
    </location>
</feature>
<evidence type="ECO:0000313" key="2">
    <source>
        <dbReference type="EMBL" id="AVF34854.1"/>
    </source>
</evidence>
<proteinExistence type="predicted"/>
<dbReference type="Proteomes" id="UP000239197">
    <property type="component" value="Chromosome"/>
</dbReference>
<dbReference type="InterPro" id="IPR003615">
    <property type="entry name" value="HNH_nuc"/>
</dbReference>
<keyword evidence="3" id="KW-1185">Reference proteome</keyword>
<dbReference type="SUPFAM" id="SSF54060">
    <property type="entry name" value="His-Me finger endonucleases"/>
    <property type="match status" value="1"/>
</dbReference>
<dbReference type="SUPFAM" id="SSF54171">
    <property type="entry name" value="DNA-binding domain"/>
    <property type="match status" value="1"/>
</dbReference>
<sequence length="174" mass="20093">MKDLTLIRLHELLHYDPRTGRFTWRVYRSQRAVAGSFAGRVNGATGYIEIQVDGRRYLGHRLAWFYMNGEHALNQIDHRNEVKTDNRIANLRLATRGQNKRNVGITKANRSGVKGVYKRGNKWLAQSQMDGKKYRLGNFDTLEDAAKAYASFCKKAYGDFYHHGSEHQDDNKSQ</sequence>
<dbReference type="GO" id="GO:0003677">
    <property type="term" value="F:DNA binding"/>
    <property type="evidence" value="ECO:0007669"/>
    <property type="project" value="InterPro"/>
</dbReference>
<dbReference type="GO" id="GO:0003700">
    <property type="term" value="F:DNA-binding transcription factor activity"/>
    <property type="evidence" value="ECO:0007669"/>
    <property type="project" value="InterPro"/>
</dbReference>
<reference evidence="3" key="1">
    <citation type="submission" date="2017-01" db="EMBL/GenBank/DDBJ databases">
        <title>Genome sequence of Rouxiella sp. ERMR1:05.</title>
        <authorList>
            <person name="Kumar R."/>
            <person name="Singh D."/>
            <person name="Kumar S."/>
        </authorList>
    </citation>
    <scope>NUCLEOTIDE SEQUENCE [LARGE SCALE GENOMIC DNA]</scope>
    <source>
        <strain evidence="3">ERMR1:05</strain>
    </source>
</reference>
<accession>A0A2L1UPI9</accession>